<dbReference type="Pfam" id="PF04666">
    <property type="entry name" value="MGAT4_cons"/>
    <property type="match status" value="1"/>
</dbReference>
<evidence type="ECO:0000259" key="4">
    <source>
        <dbReference type="Pfam" id="PF04666"/>
    </source>
</evidence>
<reference evidence="6" key="2">
    <citation type="submission" date="2025-09" db="UniProtKB">
        <authorList>
            <consortium name="Ensembl"/>
        </authorList>
    </citation>
    <scope>IDENTIFICATION</scope>
</reference>
<dbReference type="PANTHER" id="PTHR12062:SF1">
    <property type="entry name" value="ALPHA-1,3-MANNOSYL-GLYCOPROTEIN 4-BETA-N-ACETYLGLUCOSAMINYLTRANSFERASE B"/>
    <property type="match status" value="1"/>
</dbReference>
<proteinExistence type="predicted"/>
<dbReference type="AlphaFoldDB" id="A0A674D7F2"/>
<dbReference type="GO" id="GO:0005795">
    <property type="term" value="C:Golgi stack"/>
    <property type="evidence" value="ECO:0007669"/>
    <property type="project" value="TreeGrafter"/>
</dbReference>
<feature type="domain" description="MGAT4 A/B/C C-terminal" evidence="5">
    <location>
        <begin position="386"/>
        <end position="519"/>
    </location>
</feature>
<keyword evidence="7" id="KW-1185">Reference proteome</keyword>
<name>A0A674D7F2_SALTR</name>
<dbReference type="InterPro" id="IPR006759">
    <property type="entry name" value="Glyco_transf_54"/>
</dbReference>
<dbReference type="GO" id="GO:0005783">
    <property type="term" value="C:endoplasmic reticulum"/>
    <property type="evidence" value="ECO:0007669"/>
    <property type="project" value="TreeGrafter"/>
</dbReference>
<dbReference type="InterPro" id="IPR056576">
    <property type="entry name" value="MGAT4_A/B/C_C"/>
</dbReference>
<dbReference type="GO" id="GO:0005793">
    <property type="term" value="C:endoplasmic reticulum-Golgi intermediate compartment"/>
    <property type="evidence" value="ECO:0007669"/>
    <property type="project" value="TreeGrafter"/>
</dbReference>
<comment type="pathway">
    <text evidence="1">Protein modification; protein glycosylation.</text>
</comment>
<dbReference type="Pfam" id="PF23524">
    <property type="entry name" value="MGAT4A_C"/>
    <property type="match status" value="1"/>
</dbReference>
<reference evidence="6" key="1">
    <citation type="submission" date="2025-08" db="UniProtKB">
        <authorList>
            <consortium name="Ensembl"/>
        </authorList>
    </citation>
    <scope>IDENTIFICATION</scope>
</reference>
<evidence type="ECO:0000259" key="5">
    <source>
        <dbReference type="Pfam" id="PF23524"/>
    </source>
</evidence>
<protein>
    <submittedName>
        <fullName evidence="6">Alpha-1,3-mannosyl-glycoprotein 4-beta-N-acetylglucosaminyltransferase B</fullName>
    </submittedName>
</protein>
<dbReference type="Proteomes" id="UP000472277">
    <property type="component" value="Chromosome 3"/>
</dbReference>
<evidence type="ECO:0000256" key="1">
    <source>
        <dbReference type="ARBA" id="ARBA00004922"/>
    </source>
</evidence>
<accession>A0A674D7F2</accession>
<evidence type="ECO:0000256" key="2">
    <source>
        <dbReference type="ARBA" id="ARBA00022676"/>
    </source>
</evidence>
<sequence length="526" mass="60626">MRLRNGTFLTVVLFGLCGLISLSWYTAFSNSKGDVVDIYQREFLALRERLHSAEQENLKRSKELNLVLDEIKRAIAEKQALRDINRTWASLSDETKLKLWNVTTSKNVLQLPSIFHHLPHLLAKESSLQPAVHVGQGRTGVSIVMGVPSVKREVHSYLTDTLSSLMTELSAAEKEDCVIVVFIAEEYMVSLIQSGLLEVISPSVHFYPDFSRLKESFGDPKERVRWRTKQNLDYCFLMMYAQSKGTYYVQLEDDIVARPNYFTTMKNFALQQPSEEWMILEFSQLGFIGKMFKSVDLSLIVEFMLMFYKDKPIDWLLDHIMWVKVCNPEKDAKHCDRQKANLRIRFKPSLFQHVGTHSSLAGKIQKLKDKDFGKQTLHKGHANPLAEVTTSLKTYQHFTLEKAYLGEDFFWAFTPVAGDFIRIRFFTPVRIERYFFRSGNIEHPGDKLFNTTVEVLPFDALKEGREKTPKYHRTEDGFIRIGVFHNGIAEGEVDPTFGPLEALRLSVITDCPVWVILSEIFIKKAE</sequence>
<keyword evidence="2" id="KW-0328">Glycosyltransferase</keyword>
<dbReference type="GO" id="GO:0006487">
    <property type="term" value="P:protein N-linked glycosylation"/>
    <property type="evidence" value="ECO:0007669"/>
    <property type="project" value="TreeGrafter"/>
</dbReference>
<organism evidence="6 7">
    <name type="scientific">Salmo trutta</name>
    <name type="common">Brown trout</name>
    <dbReference type="NCBI Taxonomy" id="8032"/>
    <lineage>
        <taxon>Eukaryota</taxon>
        <taxon>Metazoa</taxon>
        <taxon>Chordata</taxon>
        <taxon>Craniata</taxon>
        <taxon>Vertebrata</taxon>
        <taxon>Euteleostomi</taxon>
        <taxon>Actinopterygii</taxon>
        <taxon>Neopterygii</taxon>
        <taxon>Teleostei</taxon>
        <taxon>Protacanthopterygii</taxon>
        <taxon>Salmoniformes</taxon>
        <taxon>Salmonidae</taxon>
        <taxon>Salmoninae</taxon>
        <taxon>Salmo</taxon>
    </lineage>
</organism>
<feature type="domain" description="MGAT4 conserved region" evidence="4">
    <location>
        <begin position="110"/>
        <end position="372"/>
    </location>
</feature>
<evidence type="ECO:0000313" key="7">
    <source>
        <dbReference type="Proteomes" id="UP000472277"/>
    </source>
</evidence>
<dbReference type="Ensembl" id="ENSSTUT00000097738.1">
    <property type="protein sequence ID" value="ENSSTUP00000091855.1"/>
    <property type="gene ID" value="ENSSTUG00000039183.1"/>
</dbReference>
<evidence type="ECO:0000256" key="3">
    <source>
        <dbReference type="ARBA" id="ARBA00022679"/>
    </source>
</evidence>
<dbReference type="InterPro" id="IPR057279">
    <property type="entry name" value="MGAT4"/>
</dbReference>
<dbReference type="GO" id="GO:0008375">
    <property type="term" value="F:acetylglucosaminyltransferase activity"/>
    <property type="evidence" value="ECO:0007669"/>
    <property type="project" value="TreeGrafter"/>
</dbReference>
<evidence type="ECO:0000313" key="6">
    <source>
        <dbReference type="Ensembl" id="ENSSTUP00000091855.1"/>
    </source>
</evidence>
<gene>
    <name evidence="6" type="primary">MGAT4B</name>
    <name evidence="6" type="synonym">LOC115171006</name>
</gene>
<keyword evidence="3" id="KW-0808">Transferase</keyword>
<dbReference type="GeneTree" id="ENSGT00940000156526"/>
<dbReference type="PANTHER" id="PTHR12062">
    <property type="entry name" value="N-ACETYLGLUCOSAMINYLTRANSFERASE VI"/>
    <property type="match status" value="1"/>
</dbReference>